<evidence type="ECO:0000313" key="3">
    <source>
        <dbReference type="Proteomes" id="UP000293874"/>
    </source>
</evidence>
<keyword evidence="1" id="KW-1133">Transmembrane helix</keyword>
<dbReference type="RefSeq" id="WP_130540578.1">
    <property type="nucleotide sequence ID" value="NZ_CP042431.1"/>
</dbReference>
<evidence type="ECO:0000256" key="1">
    <source>
        <dbReference type="SAM" id="Phobius"/>
    </source>
</evidence>
<keyword evidence="1" id="KW-0472">Membrane</keyword>
<proteinExistence type="predicted"/>
<reference evidence="2 3" key="1">
    <citation type="submission" date="2019-02" db="EMBL/GenBank/DDBJ databases">
        <title>Genomic Encyclopedia of Type Strains, Phase IV (KMG-IV): sequencing the most valuable type-strain genomes for metagenomic binning, comparative biology and taxonomic classification.</title>
        <authorList>
            <person name="Goeker M."/>
        </authorList>
    </citation>
    <scope>NUCLEOTIDE SEQUENCE [LARGE SCALE GENOMIC DNA]</scope>
    <source>
        <strain evidence="2 3">DSM 18116</strain>
    </source>
</reference>
<comment type="caution">
    <text evidence="2">The sequence shown here is derived from an EMBL/GenBank/DDBJ whole genome shotgun (WGS) entry which is preliminary data.</text>
</comment>
<name>A0A4Q7N5F8_9BACT</name>
<keyword evidence="3" id="KW-1185">Reference proteome</keyword>
<accession>A0A4Q7N5F8</accession>
<sequence>MKRNRSRSIFIGIFGFIILLLLTSSDSISDFIYFELLPVDHIKGSIIDSKLNATFEGDSYECIIQYEYKGIAKKTIQVLGVNEKKEYKIGDTVALLISIKNPEKVSIIRNELYWVTCIGIIMFILLIVMFYFTAKKRYD</sequence>
<keyword evidence="1" id="KW-0812">Transmembrane</keyword>
<protein>
    <recommendedName>
        <fullName evidence="4">DUF3592 domain-containing protein</fullName>
    </recommendedName>
</protein>
<gene>
    <name evidence="2" type="ORF">EV199_2151</name>
</gene>
<feature type="transmembrane region" description="Helical" evidence="1">
    <location>
        <begin position="112"/>
        <end position="134"/>
    </location>
</feature>
<dbReference type="AlphaFoldDB" id="A0A4Q7N5F8"/>
<evidence type="ECO:0000313" key="2">
    <source>
        <dbReference type="EMBL" id="RZS76271.1"/>
    </source>
</evidence>
<evidence type="ECO:0008006" key="4">
    <source>
        <dbReference type="Google" id="ProtNLM"/>
    </source>
</evidence>
<organism evidence="2 3">
    <name type="scientific">Pseudobacter ginsenosidimutans</name>
    <dbReference type="NCBI Taxonomy" id="661488"/>
    <lineage>
        <taxon>Bacteria</taxon>
        <taxon>Pseudomonadati</taxon>
        <taxon>Bacteroidota</taxon>
        <taxon>Chitinophagia</taxon>
        <taxon>Chitinophagales</taxon>
        <taxon>Chitinophagaceae</taxon>
        <taxon>Pseudobacter</taxon>
    </lineage>
</organism>
<dbReference type="Proteomes" id="UP000293874">
    <property type="component" value="Unassembled WGS sequence"/>
</dbReference>
<dbReference type="EMBL" id="SGXA01000001">
    <property type="protein sequence ID" value="RZS76271.1"/>
    <property type="molecule type" value="Genomic_DNA"/>
</dbReference>